<dbReference type="PANTHER" id="PTHR42643:SF24">
    <property type="entry name" value="IONOTROPIC RECEPTOR 60A"/>
    <property type="match status" value="1"/>
</dbReference>
<dbReference type="AlphaFoldDB" id="A0A226DD46"/>
<evidence type="ECO:0000256" key="8">
    <source>
        <dbReference type="SAM" id="Phobius"/>
    </source>
</evidence>
<reference evidence="9 10" key="1">
    <citation type="submission" date="2015-12" db="EMBL/GenBank/DDBJ databases">
        <title>The genome of Folsomia candida.</title>
        <authorList>
            <person name="Faddeeva A."/>
            <person name="Derks M.F."/>
            <person name="Anvar Y."/>
            <person name="Smit S."/>
            <person name="Van Straalen N."/>
            <person name="Roelofs D."/>
        </authorList>
    </citation>
    <scope>NUCLEOTIDE SEQUENCE [LARGE SCALE GENOMIC DNA]</scope>
    <source>
        <strain evidence="9 10">VU population</strain>
        <tissue evidence="9">Whole body</tissue>
    </source>
</reference>
<protein>
    <submittedName>
        <fullName evidence="9">Glutamate receptor 3.7</fullName>
    </submittedName>
</protein>
<keyword evidence="3 8" id="KW-0812">Transmembrane</keyword>
<keyword evidence="7" id="KW-0325">Glycoprotein</keyword>
<organism evidence="9 10">
    <name type="scientific">Folsomia candida</name>
    <name type="common">Springtail</name>
    <dbReference type="NCBI Taxonomy" id="158441"/>
    <lineage>
        <taxon>Eukaryota</taxon>
        <taxon>Metazoa</taxon>
        <taxon>Ecdysozoa</taxon>
        <taxon>Arthropoda</taxon>
        <taxon>Hexapoda</taxon>
        <taxon>Collembola</taxon>
        <taxon>Entomobryomorpha</taxon>
        <taxon>Isotomoidea</taxon>
        <taxon>Isotomidae</taxon>
        <taxon>Proisotominae</taxon>
        <taxon>Folsomia</taxon>
    </lineage>
</organism>
<dbReference type="PANTHER" id="PTHR42643">
    <property type="entry name" value="IONOTROPIC RECEPTOR 20A-RELATED"/>
    <property type="match status" value="1"/>
</dbReference>
<keyword evidence="6 9" id="KW-0675">Receptor</keyword>
<evidence type="ECO:0000256" key="5">
    <source>
        <dbReference type="ARBA" id="ARBA00023136"/>
    </source>
</evidence>
<accession>A0A226DD46</accession>
<feature type="transmembrane region" description="Helical" evidence="8">
    <location>
        <begin position="518"/>
        <end position="543"/>
    </location>
</feature>
<keyword evidence="2" id="KW-1003">Cell membrane</keyword>
<keyword evidence="10" id="KW-1185">Reference proteome</keyword>
<proteinExistence type="predicted"/>
<dbReference type="Proteomes" id="UP000198287">
    <property type="component" value="Unassembled WGS sequence"/>
</dbReference>
<keyword evidence="5 8" id="KW-0472">Membrane</keyword>
<comment type="subcellular location">
    <subcellularLocation>
        <location evidence="1">Cell membrane</location>
        <topology evidence="1">Multi-pass membrane protein</topology>
    </subcellularLocation>
</comment>
<evidence type="ECO:0000256" key="6">
    <source>
        <dbReference type="ARBA" id="ARBA00023170"/>
    </source>
</evidence>
<keyword evidence="4 8" id="KW-1133">Transmembrane helix</keyword>
<dbReference type="EMBL" id="LNIX01000023">
    <property type="protein sequence ID" value="OXA43083.1"/>
    <property type="molecule type" value="Genomic_DNA"/>
</dbReference>
<comment type="caution">
    <text evidence="9">The sequence shown here is derived from an EMBL/GenBank/DDBJ whole genome shotgun (WGS) entry which is preliminary data.</text>
</comment>
<dbReference type="InterPro" id="IPR052192">
    <property type="entry name" value="Insect_Ionotropic_Sensory_Rcpt"/>
</dbReference>
<name>A0A226DD46_FOLCA</name>
<evidence type="ECO:0000256" key="2">
    <source>
        <dbReference type="ARBA" id="ARBA00022475"/>
    </source>
</evidence>
<evidence type="ECO:0000256" key="3">
    <source>
        <dbReference type="ARBA" id="ARBA00022692"/>
    </source>
</evidence>
<evidence type="ECO:0000313" key="10">
    <source>
        <dbReference type="Proteomes" id="UP000198287"/>
    </source>
</evidence>
<evidence type="ECO:0000313" key="9">
    <source>
        <dbReference type="EMBL" id="OXA43083.1"/>
    </source>
</evidence>
<dbReference type="GO" id="GO:0005886">
    <property type="term" value="C:plasma membrane"/>
    <property type="evidence" value="ECO:0007669"/>
    <property type="project" value="UniProtKB-SubCell"/>
</dbReference>
<sequence>MRQINPDFAFTYLKFPILEEYYLNFAAESSSPAILVFLNLSNTKAIIIPCIGCVFPILIKISHSSSQSYLAAVWKALNTQNLNGGVMLTLSRFKNPSAICGFSLSRFHEHDSSVDCTLHLLSKRYNFTYVADIGVANSNINGVIGLMDLKIVLIEKSISEIESELLLIYVVEFAKINFAIVTQFPHAENSIWGFFTPFEGDIWASILASCMGISVIMQFQGKGLSNNFSGLRSVQDFIMVQSFLLGQAIADDIIKNVKSKQVFRPLLAIWFFVCYILMENLYQGSIYSDLTVIYPPHVPKTFEELVASNMTIITTSQVIRSFDTSKVPVTNSLLKTSIIPELLNKNFTPKFNKFVNQMNSKMEYINGELEDTSMVQNISSSLKIRSNKTLKWISTKGSFAIMDTLEDLELYVESLRILGKRLVFQGNEDSSFHFCLVAFGRRNFISPKIQAFLRTLAESCILGRFNYLENARNKMRSIKGLGTKIYSRFVAKLNSNYKEVKTFHEIGNENDDERAVGALWYVLALCSVVIAVAIVIFVSEFVLNRIYNS</sequence>
<evidence type="ECO:0000256" key="7">
    <source>
        <dbReference type="ARBA" id="ARBA00023180"/>
    </source>
</evidence>
<evidence type="ECO:0000256" key="1">
    <source>
        <dbReference type="ARBA" id="ARBA00004651"/>
    </source>
</evidence>
<evidence type="ECO:0000256" key="4">
    <source>
        <dbReference type="ARBA" id="ARBA00022989"/>
    </source>
</evidence>
<gene>
    <name evidence="9" type="ORF">Fcan01_22016</name>
</gene>